<dbReference type="SMART" id="SM00567">
    <property type="entry name" value="EZ_HEAT"/>
    <property type="match status" value="4"/>
</dbReference>
<dbReference type="Gene3D" id="1.25.10.10">
    <property type="entry name" value="Leucine-rich Repeat Variant"/>
    <property type="match status" value="1"/>
</dbReference>
<proteinExistence type="predicted"/>
<keyword evidence="2" id="KW-1185">Reference proteome</keyword>
<dbReference type="SUPFAM" id="SSF48371">
    <property type="entry name" value="ARM repeat"/>
    <property type="match status" value="1"/>
</dbReference>
<evidence type="ECO:0000313" key="2">
    <source>
        <dbReference type="Proteomes" id="UP000530660"/>
    </source>
</evidence>
<reference evidence="1 2" key="1">
    <citation type="journal article" date="2020" name="J. Phycol.">
        <title>Comparative genome analysis reveals Cyanidiococcus gen. nov., a new extremophilic red algal genus sister to Cyanidioschyzon (Cyanidioschyzonaceae, Rhodophyta).</title>
        <authorList>
            <person name="Liu S.-L."/>
            <person name="Chiang Y.-R."/>
            <person name="Yoon H.S."/>
            <person name="Fu H.-Y."/>
        </authorList>
    </citation>
    <scope>NUCLEOTIDE SEQUENCE [LARGE SCALE GENOMIC DNA]</scope>
    <source>
        <strain evidence="1 2">THAL066</strain>
    </source>
</reference>
<accession>A0A7J7ICD3</accession>
<dbReference type="InterPro" id="IPR016024">
    <property type="entry name" value="ARM-type_fold"/>
</dbReference>
<evidence type="ECO:0000313" key="1">
    <source>
        <dbReference type="EMBL" id="KAF6000755.1"/>
    </source>
</evidence>
<dbReference type="InterPro" id="IPR011989">
    <property type="entry name" value="ARM-like"/>
</dbReference>
<dbReference type="OrthoDB" id="10250354at2759"/>
<dbReference type="Pfam" id="PF13646">
    <property type="entry name" value="HEAT_2"/>
    <property type="match status" value="1"/>
</dbReference>
<name>A0A7J7ICD3_9RHOD</name>
<dbReference type="EMBL" id="VWRR01000018">
    <property type="protein sequence ID" value="KAF6000755.1"/>
    <property type="molecule type" value="Genomic_DNA"/>
</dbReference>
<dbReference type="InterPro" id="IPR004155">
    <property type="entry name" value="PBS_lyase_HEAT"/>
</dbReference>
<dbReference type="AlphaFoldDB" id="A0A7J7ICD3"/>
<organism evidence="1 2">
    <name type="scientific">Cyanidiococcus yangmingshanensis</name>
    <dbReference type="NCBI Taxonomy" id="2690220"/>
    <lineage>
        <taxon>Eukaryota</taxon>
        <taxon>Rhodophyta</taxon>
        <taxon>Bangiophyceae</taxon>
        <taxon>Cyanidiales</taxon>
        <taxon>Cyanidiaceae</taxon>
        <taxon>Cyanidiococcus</taxon>
    </lineage>
</organism>
<dbReference type="Proteomes" id="UP000530660">
    <property type="component" value="Unassembled WGS sequence"/>
</dbReference>
<gene>
    <name evidence="1" type="ORF">F1559_003018</name>
</gene>
<protein>
    <submittedName>
        <fullName evidence="1">Uncharacterized protein</fullName>
    </submittedName>
</protein>
<sequence length="433" mass="48520">MRKRRSSLRRIKAAYEVLRDATLRAVYDEAGFAGLDAVISVQSRYERMKKALEALRQPDENAASSEELAFWGLDTGSLFLLEGGADVAAEPEQVSMSDDQVTNARPRSIPEAIANLSHPDEGYRYYAVWWLSRFRVREATSALINVLRHSRDRTSLGGYPLRRRAALALGNIGALEALEALEEALDGSADWHVRHRAAEAIAKILMQHSEYVPSERLVEALLIRLEQFQHETTSNDSAAMTPPGFDLSALDDAKRARLLEIFAKRQADEARARRRTQTPTLGVDMNSAAMQEPYEWLLKALGYSAARLRLNEASWARLKERVLAAMRPLIHHPVPLVQYAAHKALYQATGERVHLQALQRGLAFGAEHHFSQRVLVRDLGELGQLESAEAIASCAMVENSFKVFALRQIMQRSGLELAHPSLEPLFLLLDELL</sequence>
<comment type="caution">
    <text evidence="1">The sequence shown here is derived from an EMBL/GenBank/DDBJ whole genome shotgun (WGS) entry which is preliminary data.</text>
</comment>